<dbReference type="CDD" id="cd16102">
    <property type="entry name" value="RAWUL_PCGF_like"/>
    <property type="match status" value="1"/>
</dbReference>
<evidence type="ECO:0000256" key="1">
    <source>
        <dbReference type="ARBA" id="ARBA00004123"/>
    </source>
</evidence>
<keyword evidence="5" id="KW-0539">Nucleus</keyword>
<dbReference type="SUPFAM" id="SSF57850">
    <property type="entry name" value="RING/U-box"/>
    <property type="match status" value="1"/>
</dbReference>
<keyword evidence="4" id="KW-0862">Zinc</keyword>
<comment type="caution">
    <text evidence="9">The sequence shown here is derived from an EMBL/GenBank/DDBJ whole genome shotgun (WGS) entry which is preliminary data.</text>
</comment>
<keyword evidence="10" id="KW-1185">Reference proteome</keyword>
<evidence type="ECO:0000256" key="3">
    <source>
        <dbReference type="ARBA" id="ARBA00022771"/>
    </source>
</evidence>
<accession>A0ABQ6NA75</accession>
<comment type="subcellular location">
    <subcellularLocation>
        <location evidence="1">Nucleus</location>
    </subcellularLocation>
</comment>
<evidence type="ECO:0000313" key="10">
    <source>
        <dbReference type="Proteomes" id="UP001165060"/>
    </source>
</evidence>
<feature type="compositionally biased region" description="Pro residues" evidence="7">
    <location>
        <begin position="9"/>
        <end position="22"/>
    </location>
</feature>
<evidence type="ECO:0000256" key="5">
    <source>
        <dbReference type="ARBA" id="ARBA00023242"/>
    </source>
</evidence>
<dbReference type="InterPro" id="IPR001841">
    <property type="entry name" value="Znf_RING"/>
</dbReference>
<feature type="domain" description="RING-type" evidence="8">
    <location>
        <begin position="59"/>
        <end position="98"/>
    </location>
</feature>
<dbReference type="Gene3D" id="3.10.20.90">
    <property type="entry name" value="Phosphatidylinositol 3-kinase Catalytic Subunit, Chain A, domain 1"/>
    <property type="match status" value="1"/>
</dbReference>
<dbReference type="InterPro" id="IPR017907">
    <property type="entry name" value="Znf_RING_CS"/>
</dbReference>
<gene>
    <name evidence="9" type="ORF">TeGR_g8782</name>
</gene>
<dbReference type="Gene3D" id="3.30.40.10">
    <property type="entry name" value="Zinc/RING finger domain, C3HC4 (zinc finger)"/>
    <property type="match status" value="1"/>
</dbReference>
<feature type="region of interest" description="Disordered" evidence="7">
    <location>
        <begin position="1"/>
        <end position="27"/>
    </location>
</feature>
<dbReference type="PROSITE" id="PS50089">
    <property type="entry name" value="ZF_RING_2"/>
    <property type="match status" value="1"/>
</dbReference>
<evidence type="ECO:0000256" key="2">
    <source>
        <dbReference type="ARBA" id="ARBA00022723"/>
    </source>
</evidence>
<dbReference type="InterPro" id="IPR032443">
    <property type="entry name" value="RAWUL"/>
</dbReference>
<dbReference type="InterPro" id="IPR051507">
    <property type="entry name" value="PcG_RING_finger"/>
</dbReference>
<name>A0ABQ6NA75_9STRA</name>
<reference evidence="9 10" key="1">
    <citation type="journal article" date="2023" name="Commun. Biol.">
        <title>Genome analysis of Parmales, the sister group of diatoms, reveals the evolutionary specialization of diatoms from phago-mixotrophs to photoautotrophs.</title>
        <authorList>
            <person name="Ban H."/>
            <person name="Sato S."/>
            <person name="Yoshikawa S."/>
            <person name="Yamada K."/>
            <person name="Nakamura Y."/>
            <person name="Ichinomiya M."/>
            <person name="Sato N."/>
            <person name="Blanc-Mathieu R."/>
            <person name="Endo H."/>
            <person name="Kuwata A."/>
            <person name="Ogata H."/>
        </authorList>
    </citation>
    <scope>NUCLEOTIDE SEQUENCE [LARGE SCALE GENOMIC DNA]</scope>
</reference>
<dbReference type="Pfam" id="PF13923">
    <property type="entry name" value="zf-C3HC4_2"/>
    <property type="match status" value="1"/>
</dbReference>
<keyword evidence="3 6" id="KW-0863">Zinc-finger</keyword>
<protein>
    <recommendedName>
        <fullName evidence="8">RING-type domain-containing protein</fullName>
    </recommendedName>
</protein>
<proteinExistence type="predicted"/>
<dbReference type="PROSITE" id="PS00518">
    <property type="entry name" value="ZF_RING_1"/>
    <property type="match status" value="1"/>
</dbReference>
<dbReference type="InterPro" id="IPR013083">
    <property type="entry name" value="Znf_RING/FYVE/PHD"/>
</dbReference>
<evidence type="ECO:0000256" key="6">
    <source>
        <dbReference type="PROSITE-ProRule" id="PRU00175"/>
    </source>
</evidence>
<organism evidence="9 10">
    <name type="scientific">Tetraparma gracilis</name>
    <dbReference type="NCBI Taxonomy" id="2962635"/>
    <lineage>
        <taxon>Eukaryota</taxon>
        <taxon>Sar</taxon>
        <taxon>Stramenopiles</taxon>
        <taxon>Ochrophyta</taxon>
        <taxon>Bolidophyceae</taxon>
        <taxon>Parmales</taxon>
        <taxon>Triparmaceae</taxon>
        <taxon>Tetraparma</taxon>
    </lineage>
</organism>
<dbReference type="Pfam" id="PF16207">
    <property type="entry name" value="RAWUL"/>
    <property type="match status" value="1"/>
</dbReference>
<evidence type="ECO:0000256" key="4">
    <source>
        <dbReference type="ARBA" id="ARBA00022833"/>
    </source>
</evidence>
<dbReference type="EMBL" id="BRYB01006513">
    <property type="protein sequence ID" value="GMI50723.1"/>
    <property type="molecule type" value="Genomic_DNA"/>
</dbReference>
<dbReference type="PANTHER" id="PTHR45893">
    <property type="entry name" value="POLYCOMB GROUP RING FINGER PROTEIN"/>
    <property type="match status" value="1"/>
</dbReference>
<sequence length="273" mass="29971">MSSAAAAPAPSPPPASPPPPAPAGDDASIEAEEAGGRLPVVVRGKSTFRTSDIAEVLTCPLCKGYFRAARTITECMHTFCTGCLYKQFRAGLKGCPTCATPFQGAPENCTMSDAVINDLVGKLFPEKPGAEIDFYESRGIKRKAEYPLEEPAVEKEVKKKKVPYVNSEDELNFQLLPVPADQIPTTSDKTVSELELPRLSKPFLRTSGRLKILQIKKYLNKKLANVPSPKAISVFCQGDLLGDELNLTFLKRTRWLNTSKDLTLHYRLKVDED</sequence>
<evidence type="ECO:0000256" key="7">
    <source>
        <dbReference type="SAM" id="MobiDB-lite"/>
    </source>
</evidence>
<evidence type="ECO:0000259" key="8">
    <source>
        <dbReference type="PROSITE" id="PS50089"/>
    </source>
</evidence>
<keyword evidence="2" id="KW-0479">Metal-binding</keyword>
<evidence type="ECO:0000313" key="9">
    <source>
        <dbReference type="EMBL" id="GMI50723.1"/>
    </source>
</evidence>
<dbReference type="Proteomes" id="UP001165060">
    <property type="component" value="Unassembled WGS sequence"/>
</dbReference>
<dbReference type="SMART" id="SM00184">
    <property type="entry name" value="RING"/>
    <property type="match status" value="1"/>
</dbReference>